<feature type="region of interest" description="Disordered" evidence="8">
    <location>
        <begin position="32"/>
        <end position="60"/>
    </location>
</feature>
<dbReference type="Proteomes" id="UP001165122">
    <property type="component" value="Unassembled WGS sequence"/>
</dbReference>
<feature type="compositionally biased region" description="Low complexity" evidence="8">
    <location>
        <begin position="35"/>
        <end position="51"/>
    </location>
</feature>
<dbReference type="SUPFAM" id="SSF48576">
    <property type="entry name" value="Terpenoid synthases"/>
    <property type="match status" value="1"/>
</dbReference>
<comment type="cofactor">
    <cofactor evidence="1">
        <name>Mg(2+)</name>
        <dbReference type="ChEBI" id="CHEBI:18420"/>
    </cofactor>
</comment>
<dbReference type="EMBL" id="BRXW01000322">
    <property type="protein sequence ID" value="GMI18174.1"/>
    <property type="molecule type" value="Genomic_DNA"/>
</dbReference>
<dbReference type="GO" id="GO:0008299">
    <property type="term" value="P:isoprenoid biosynthetic process"/>
    <property type="evidence" value="ECO:0007669"/>
    <property type="project" value="UniProtKB-KW"/>
</dbReference>
<evidence type="ECO:0000313" key="9">
    <source>
        <dbReference type="EMBL" id="GMI18174.1"/>
    </source>
</evidence>
<evidence type="ECO:0000256" key="2">
    <source>
        <dbReference type="ARBA" id="ARBA00006706"/>
    </source>
</evidence>
<reference evidence="10" key="1">
    <citation type="journal article" date="2023" name="Commun. Biol.">
        <title>Genome analysis of Parmales, the sister group of diatoms, reveals the evolutionary specialization of diatoms from phago-mixotrophs to photoautotrophs.</title>
        <authorList>
            <person name="Ban H."/>
            <person name="Sato S."/>
            <person name="Yoshikawa S."/>
            <person name="Yamada K."/>
            <person name="Nakamura Y."/>
            <person name="Ichinomiya M."/>
            <person name="Sato N."/>
            <person name="Blanc-Mathieu R."/>
            <person name="Endo H."/>
            <person name="Kuwata A."/>
            <person name="Ogata H."/>
        </authorList>
    </citation>
    <scope>NUCLEOTIDE SEQUENCE [LARGE SCALE GENOMIC DNA]</scope>
    <source>
        <strain evidence="10">NIES 3700</strain>
    </source>
</reference>
<keyword evidence="3 7" id="KW-0808">Transferase</keyword>
<evidence type="ECO:0000256" key="4">
    <source>
        <dbReference type="ARBA" id="ARBA00022723"/>
    </source>
</evidence>
<evidence type="ECO:0000256" key="1">
    <source>
        <dbReference type="ARBA" id="ARBA00001946"/>
    </source>
</evidence>
<dbReference type="InterPro" id="IPR008949">
    <property type="entry name" value="Isoprenoid_synthase_dom_sf"/>
</dbReference>
<dbReference type="GO" id="GO:0046872">
    <property type="term" value="F:metal ion binding"/>
    <property type="evidence" value="ECO:0007669"/>
    <property type="project" value="UniProtKB-KW"/>
</dbReference>
<evidence type="ECO:0000256" key="7">
    <source>
        <dbReference type="RuleBase" id="RU004466"/>
    </source>
</evidence>
<keyword evidence="4" id="KW-0479">Metal-binding</keyword>
<evidence type="ECO:0000256" key="3">
    <source>
        <dbReference type="ARBA" id="ARBA00022679"/>
    </source>
</evidence>
<dbReference type="OrthoDB" id="9927103at2759"/>
<dbReference type="Pfam" id="PF00348">
    <property type="entry name" value="polyprenyl_synt"/>
    <property type="match status" value="1"/>
</dbReference>
<evidence type="ECO:0000256" key="5">
    <source>
        <dbReference type="ARBA" id="ARBA00022842"/>
    </source>
</evidence>
<dbReference type="SFLD" id="SFLDS00005">
    <property type="entry name" value="Isoprenoid_Synthase_Type_I"/>
    <property type="match status" value="1"/>
</dbReference>
<keyword evidence="6" id="KW-0414">Isoprene biosynthesis</keyword>
<dbReference type="InterPro" id="IPR033749">
    <property type="entry name" value="Polyprenyl_synt_CS"/>
</dbReference>
<proteinExistence type="inferred from homology"/>
<accession>A0A9W7FSE4</accession>
<dbReference type="GO" id="GO:1990234">
    <property type="term" value="C:transferase complex"/>
    <property type="evidence" value="ECO:0007669"/>
    <property type="project" value="TreeGrafter"/>
</dbReference>
<sequence length="443" mass="48335">MLPTARLLKGLPASSLQKTVLQSVVSQTLTHQDVSSSPAWSPSSSSPSVSPSSPPPSNLQPLEVTVNTGIHSTSTFPFGASSDPLTEWHLQTPPSSILSPYSSSPDPKVDPFVLTSEELKTMSQEMMDLLSSSHPVLSSCAGYFFTKESGKKVRPTMVLLTSYALNPHSTPPSSNPSLPMQETSHGGLLETQRRLAEITEMIHTASLFHDDVIDKSTTRRSLPSVNHQFGNKLAILAGDFLLARASVSLSRLRNLEVTEVMSTVIEHLVKGEVMQMRVLKKGNFEYYLKKNFYKTSSLMANSCMSAAILAGVEGRKIEGSYNYGKYLGNAFQLIDDVLDFNGSQDLLGKPLLSDLNSGVTTAPVLYAAEEYPEMYEIIERKYGAEGDIDKALEIINNSAGIQKTIDLAKTHAEVAVKSLNVMEDSVYKEAMGNLAVRIIEREN</sequence>
<dbReference type="PANTHER" id="PTHR12001:SF69">
    <property type="entry name" value="ALL TRANS-POLYPRENYL-DIPHOSPHATE SYNTHASE PDSS1"/>
    <property type="match status" value="1"/>
</dbReference>
<keyword evidence="5" id="KW-0460">Magnesium</keyword>
<comment type="similarity">
    <text evidence="2 7">Belongs to the FPP/GGPP synthase family.</text>
</comment>
<evidence type="ECO:0000256" key="8">
    <source>
        <dbReference type="SAM" id="MobiDB-lite"/>
    </source>
</evidence>
<organism evidence="9 10">
    <name type="scientific">Triparma laevis f. longispina</name>
    <dbReference type="NCBI Taxonomy" id="1714387"/>
    <lineage>
        <taxon>Eukaryota</taxon>
        <taxon>Sar</taxon>
        <taxon>Stramenopiles</taxon>
        <taxon>Ochrophyta</taxon>
        <taxon>Bolidophyceae</taxon>
        <taxon>Parmales</taxon>
        <taxon>Triparmaceae</taxon>
        <taxon>Triparma</taxon>
    </lineage>
</organism>
<gene>
    <name evidence="9" type="ORF">TrLO_g10825</name>
</gene>
<dbReference type="Gene3D" id="1.10.600.10">
    <property type="entry name" value="Farnesyl Diphosphate Synthase"/>
    <property type="match status" value="1"/>
</dbReference>
<dbReference type="GO" id="GO:0006744">
    <property type="term" value="P:ubiquinone biosynthetic process"/>
    <property type="evidence" value="ECO:0007669"/>
    <property type="project" value="TreeGrafter"/>
</dbReference>
<dbReference type="PROSITE" id="PS00444">
    <property type="entry name" value="POLYPRENYL_SYNTHASE_2"/>
    <property type="match status" value="1"/>
</dbReference>
<dbReference type="GO" id="GO:0004659">
    <property type="term" value="F:prenyltransferase activity"/>
    <property type="evidence" value="ECO:0007669"/>
    <property type="project" value="InterPro"/>
</dbReference>
<name>A0A9W7FSE4_9STRA</name>
<comment type="caution">
    <text evidence="9">The sequence shown here is derived from an EMBL/GenBank/DDBJ whole genome shotgun (WGS) entry which is preliminary data.</text>
</comment>
<evidence type="ECO:0000256" key="6">
    <source>
        <dbReference type="ARBA" id="ARBA00023229"/>
    </source>
</evidence>
<evidence type="ECO:0000313" key="10">
    <source>
        <dbReference type="Proteomes" id="UP001165122"/>
    </source>
</evidence>
<dbReference type="CDD" id="cd00685">
    <property type="entry name" value="Trans_IPPS_HT"/>
    <property type="match status" value="1"/>
</dbReference>
<protein>
    <submittedName>
        <fullName evidence="9">Uncharacterized protein</fullName>
    </submittedName>
</protein>
<dbReference type="InterPro" id="IPR000092">
    <property type="entry name" value="Polyprenyl_synt"/>
</dbReference>
<dbReference type="PANTHER" id="PTHR12001">
    <property type="entry name" value="GERANYLGERANYL PYROPHOSPHATE SYNTHASE"/>
    <property type="match status" value="1"/>
</dbReference>
<dbReference type="AlphaFoldDB" id="A0A9W7FSE4"/>
<keyword evidence="10" id="KW-1185">Reference proteome</keyword>